<keyword evidence="1" id="KW-0378">Hydrolase</keyword>
<dbReference type="SFLD" id="SFLDG01144">
    <property type="entry name" value="C2.B.4:_PGP_Like"/>
    <property type="match status" value="1"/>
</dbReference>
<comment type="caution">
    <text evidence="1">The sequence shown here is derived from an EMBL/GenBank/DDBJ whole genome shotgun (WGS) entry which is preliminary data.</text>
</comment>
<proteinExistence type="predicted"/>
<dbReference type="PROSITE" id="PS01229">
    <property type="entry name" value="COF_2"/>
    <property type="match status" value="1"/>
</dbReference>
<dbReference type="GO" id="GO:0005829">
    <property type="term" value="C:cytosol"/>
    <property type="evidence" value="ECO:0007669"/>
    <property type="project" value="TreeGrafter"/>
</dbReference>
<dbReference type="InterPro" id="IPR006379">
    <property type="entry name" value="HAD-SF_hydro_IIB"/>
</dbReference>
<dbReference type="GO" id="GO:0000287">
    <property type="term" value="F:magnesium ion binding"/>
    <property type="evidence" value="ECO:0007669"/>
    <property type="project" value="TreeGrafter"/>
</dbReference>
<protein>
    <submittedName>
        <fullName evidence="1">HAD family hydrolase</fullName>
    </submittedName>
</protein>
<evidence type="ECO:0000313" key="2">
    <source>
        <dbReference type="EMBL" id="MBV3391920.1"/>
    </source>
</evidence>
<dbReference type="NCBIfam" id="TIGR00099">
    <property type="entry name" value="Cof-subfamily"/>
    <property type="match status" value="1"/>
</dbReference>
<dbReference type="AlphaFoldDB" id="A0AAW4MTJ1"/>
<gene>
    <name evidence="1" type="ORF">KSV97_01350</name>
    <name evidence="2" type="ORF">KSW06_01365</name>
</gene>
<keyword evidence="4" id="KW-1185">Reference proteome</keyword>
<reference evidence="1 4" key="1">
    <citation type="submission" date="2021-06" db="EMBL/GenBank/DDBJ databases">
        <title>Collection of gut derived symbiotic bacterial strains cultured from healthy donors.</title>
        <authorList>
            <person name="Lin H."/>
            <person name="Littmann E."/>
            <person name="Pamer E.G."/>
        </authorList>
    </citation>
    <scope>NUCLEOTIDE SEQUENCE</scope>
    <source>
        <strain evidence="2 4">MSK.21.70</strain>
        <strain evidence="1">MSK.21.82</strain>
    </source>
</reference>
<evidence type="ECO:0000313" key="1">
    <source>
        <dbReference type="EMBL" id="MBV3381895.1"/>
    </source>
</evidence>
<dbReference type="GeneID" id="301322652"/>
<organism evidence="1 3">
    <name type="scientific">Catenibacterium mitsuokai</name>
    <dbReference type="NCBI Taxonomy" id="100886"/>
    <lineage>
        <taxon>Bacteria</taxon>
        <taxon>Bacillati</taxon>
        <taxon>Bacillota</taxon>
        <taxon>Erysipelotrichia</taxon>
        <taxon>Erysipelotrichales</taxon>
        <taxon>Coprobacillaceae</taxon>
        <taxon>Catenibacterium</taxon>
    </lineage>
</organism>
<dbReference type="Pfam" id="PF08282">
    <property type="entry name" value="Hydrolase_3"/>
    <property type="match status" value="1"/>
</dbReference>
<dbReference type="PANTHER" id="PTHR10000">
    <property type="entry name" value="PHOSPHOSERINE PHOSPHATASE"/>
    <property type="match status" value="1"/>
</dbReference>
<evidence type="ECO:0000313" key="3">
    <source>
        <dbReference type="Proteomes" id="UP001196408"/>
    </source>
</evidence>
<dbReference type="EMBL" id="JAHOEL010000005">
    <property type="protein sequence ID" value="MBV3391920.1"/>
    <property type="molecule type" value="Genomic_DNA"/>
</dbReference>
<evidence type="ECO:0000313" key="4">
    <source>
        <dbReference type="Proteomes" id="UP001197492"/>
    </source>
</evidence>
<name>A0AAW4MTJ1_9FIRM</name>
<dbReference type="GO" id="GO:0016791">
    <property type="term" value="F:phosphatase activity"/>
    <property type="evidence" value="ECO:0007669"/>
    <property type="project" value="UniProtKB-ARBA"/>
</dbReference>
<accession>A0AAW4MTJ1</accession>
<dbReference type="Proteomes" id="UP001197492">
    <property type="component" value="Unassembled WGS sequence"/>
</dbReference>
<dbReference type="RefSeq" id="WP_217746975.1">
    <property type="nucleotide sequence ID" value="NZ_JAHOEB010000005.1"/>
</dbReference>
<dbReference type="NCBIfam" id="TIGR01484">
    <property type="entry name" value="HAD-SF-IIB"/>
    <property type="match status" value="1"/>
</dbReference>
<dbReference type="Proteomes" id="UP001196408">
    <property type="component" value="Unassembled WGS sequence"/>
</dbReference>
<dbReference type="InterPro" id="IPR000150">
    <property type="entry name" value="Cof"/>
</dbReference>
<dbReference type="SFLD" id="SFLDS00003">
    <property type="entry name" value="Haloacid_Dehalogenase"/>
    <property type="match status" value="1"/>
</dbReference>
<dbReference type="EMBL" id="JAHOEF010000005">
    <property type="protein sequence ID" value="MBV3381895.1"/>
    <property type="molecule type" value="Genomic_DNA"/>
</dbReference>
<dbReference type="SFLD" id="SFLDG01140">
    <property type="entry name" value="C2.B:_Phosphomannomutase_and_P"/>
    <property type="match status" value="1"/>
</dbReference>
<sequence length="257" mass="28227">MIKIAFFDIDGTLSNMETRSVSDITIETLQRLQANNIKVCIATGRHPLSVPTFEGVTFDAILSFNGSYCFDKEGHVLYSHPIPHKDVLRIIDNASSINRSVSLASKDNSKANGTDQDLSDYYAFSKQKVNVSEDFDTFVNEDIYQIMCGGYENEYDALMKNVEGAQITAWWNRAVDIIPAGGGKGNGIHKVLEYYHFSPSEAIAFGDGTNDIEMLEAVGTGVAMGNATDNVKAIADDICLSVAEDGVYHYCLDHNLL</sequence>
<dbReference type="PANTHER" id="PTHR10000:SF25">
    <property type="entry name" value="PHOSPHATASE YKRA-RELATED"/>
    <property type="match status" value="1"/>
</dbReference>